<dbReference type="Gene3D" id="3.90.79.10">
    <property type="entry name" value="Nucleoside Triphosphate Pyrophosphohydrolase"/>
    <property type="match status" value="1"/>
</dbReference>
<evidence type="ECO:0000256" key="1">
    <source>
        <dbReference type="ARBA" id="ARBA00001946"/>
    </source>
</evidence>
<comment type="caution">
    <text evidence="6">The sequence shown here is derived from an EMBL/GenBank/DDBJ whole genome shotgun (WGS) entry which is preliminary data.</text>
</comment>
<sequence>MKKFSPEEYYKSLPKKRMGSGVLFFNGKGEILVVKPNYKEGWILPGGTVDENESPLTAAVREVKEEIGLDISKLTLACVDYTPLVGGIKTEALQFVFTGGVLDDKHISQIKLQAEELDTFKFVFPSEALSILTHGLRARLPDCLKAIEKGTVIYRES</sequence>
<comment type="cofactor">
    <cofactor evidence="1">
        <name>Mg(2+)</name>
        <dbReference type="ChEBI" id="CHEBI:18420"/>
    </cofactor>
</comment>
<dbReference type="CDD" id="cd18876">
    <property type="entry name" value="NUDIX_Hydrolase"/>
    <property type="match status" value="1"/>
</dbReference>
<dbReference type="PANTHER" id="PTHR43046">
    <property type="entry name" value="GDP-MANNOSE MANNOSYL HYDROLASE"/>
    <property type="match status" value="1"/>
</dbReference>
<keyword evidence="2 4" id="KW-0378">Hydrolase</keyword>
<dbReference type="Proteomes" id="UP000178873">
    <property type="component" value="Unassembled WGS sequence"/>
</dbReference>
<dbReference type="PRINTS" id="PR00502">
    <property type="entry name" value="NUDIXFAMILY"/>
</dbReference>
<dbReference type="STRING" id="1802301.A2664_02280"/>
<dbReference type="EMBL" id="MHRF01000007">
    <property type="protein sequence ID" value="OHA18267.1"/>
    <property type="molecule type" value="Genomic_DNA"/>
</dbReference>
<dbReference type="PROSITE" id="PS51462">
    <property type="entry name" value="NUDIX"/>
    <property type="match status" value="1"/>
</dbReference>
<evidence type="ECO:0000313" key="7">
    <source>
        <dbReference type="Proteomes" id="UP000178873"/>
    </source>
</evidence>
<evidence type="ECO:0000256" key="3">
    <source>
        <dbReference type="ARBA" id="ARBA00022842"/>
    </source>
</evidence>
<dbReference type="AlphaFoldDB" id="A0A1G2M331"/>
<evidence type="ECO:0000256" key="2">
    <source>
        <dbReference type="ARBA" id="ARBA00022801"/>
    </source>
</evidence>
<dbReference type="Pfam" id="PF00293">
    <property type="entry name" value="NUDIX"/>
    <property type="match status" value="1"/>
</dbReference>
<feature type="domain" description="Nudix hydrolase" evidence="5">
    <location>
        <begin position="15"/>
        <end position="145"/>
    </location>
</feature>
<evidence type="ECO:0000256" key="4">
    <source>
        <dbReference type="RuleBase" id="RU003476"/>
    </source>
</evidence>
<evidence type="ECO:0000313" key="6">
    <source>
        <dbReference type="EMBL" id="OHA18267.1"/>
    </source>
</evidence>
<keyword evidence="3" id="KW-0460">Magnesium</keyword>
<dbReference type="PROSITE" id="PS00893">
    <property type="entry name" value="NUDIX_BOX"/>
    <property type="match status" value="1"/>
</dbReference>
<dbReference type="InterPro" id="IPR020084">
    <property type="entry name" value="NUDIX_hydrolase_CS"/>
</dbReference>
<dbReference type="PANTHER" id="PTHR43046:SF12">
    <property type="entry name" value="GDP-MANNOSE MANNOSYL HYDROLASE"/>
    <property type="match status" value="1"/>
</dbReference>
<dbReference type="InterPro" id="IPR015797">
    <property type="entry name" value="NUDIX_hydrolase-like_dom_sf"/>
</dbReference>
<reference evidence="6 7" key="1">
    <citation type="journal article" date="2016" name="Nat. Commun.">
        <title>Thousands of microbial genomes shed light on interconnected biogeochemical processes in an aquifer system.</title>
        <authorList>
            <person name="Anantharaman K."/>
            <person name="Brown C.T."/>
            <person name="Hug L.A."/>
            <person name="Sharon I."/>
            <person name="Castelle C.J."/>
            <person name="Probst A.J."/>
            <person name="Thomas B.C."/>
            <person name="Singh A."/>
            <person name="Wilkins M.J."/>
            <person name="Karaoz U."/>
            <person name="Brodie E.L."/>
            <person name="Williams K.H."/>
            <person name="Hubbard S.S."/>
            <person name="Banfield J.F."/>
        </authorList>
    </citation>
    <scope>NUCLEOTIDE SEQUENCE [LARGE SCALE GENOMIC DNA]</scope>
</reference>
<gene>
    <name evidence="6" type="ORF">A2664_02280</name>
</gene>
<dbReference type="InterPro" id="IPR000086">
    <property type="entry name" value="NUDIX_hydrolase_dom"/>
</dbReference>
<name>A0A1G2M331_9BACT</name>
<dbReference type="GO" id="GO:0016787">
    <property type="term" value="F:hydrolase activity"/>
    <property type="evidence" value="ECO:0007669"/>
    <property type="project" value="UniProtKB-KW"/>
</dbReference>
<dbReference type="InterPro" id="IPR020476">
    <property type="entry name" value="Nudix_hydrolase"/>
</dbReference>
<protein>
    <recommendedName>
        <fullName evidence="5">Nudix hydrolase domain-containing protein</fullName>
    </recommendedName>
</protein>
<accession>A0A1G2M331</accession>
<organism evidence="6 7">
    <name type="scientific">Candidatus Taylorbacteria bacterium RIFCSPHIGHO2_01_FULL_46_22b</name>
    <dbReference type="NCBI Taxonomy" id="1802301"/>
    <lineage>
        <taxon>Bacteria</taxon>
        <taxon>Candidatus Tayloriibacteriota</taxon>
    </lineage>
</organism>
<dbReference type="SUPFAM" id="SSF55811">
    <property type="entry name" value="Nudix"/>
    <property type="match status" value="1"/>
</dbReference>
<comment type="similarity">
    <text evidence="4">Belongs to the Nudix hydrolase family.</text>
</comment>
<evidence type="ECO:0000259" key="5">
    <source>
        <dbReference type="PROSITE" id="PS51462"/>
    </source>
</evidence>
<proteinExistence type="inferred from homology"/>